<organism evidence="6 7">
    <name type="scientific">Luteibacter rhizovicinus</name>
    <dbReference type="NCBI Taxonomy" id="242606"/>
    <lineage>
        <taxon>Bacteria</taxon>
        <taxon>Pseudomonadati</taxon>
        <taxon>Pseudomonadota</taxon>
        <taxon>Gammaproteobacteria</taxon>
        <taxon>Lysobacterales</taxon>
        <taxon>Rhodanobacteraceae</taxon>
        <taxon>Luteibacter</taxon>
    </lineage>
</organism>
<keyword evidence="1" id="KW-0548">Nucleotidyltransferase</keyword>
<gene>
    <name evidence="6" type="ORF">EC912_10860</name>
</gene>
<comment type="function">
    <text evidence="1">Adenylyltransferase that mediates the addition of adenosine 5'-monophosphate (AMP) to specific residues of target proteins.</text>
</comment>
<dbReference type="InterPro" id="IPR036597">
    <property type="entry name" value="Fido-like_dom_sf"/>
</dbReference>
<dbReference type="Proteomes" id="UP000295645">
    <property type="component" value="Unassembled WGS sequence"/>
</dbReference>
<evidence type="ECO:0000259" key="5">
    <source>
        <dbReference type="PROSITE" id="PS51459"/>
    </source>
</evidence>
<dbReference type="SUPFAM" id="SSF140931">
    <property type="entry name" value="Fic-like"/>
    <property type="match status" value="1"/>
</dbReference>
<dbReference type="InterPro" id="IPR026287">
    <property type="entry name" value="SoFic-like"/>
</dbReference>
<feature type="domain" description="Fido" evidence="5">
    <location>
        <begin position="106"/>
        <end position="266"/>
    </location>
</feature>
<comment type="caution">
    <text evidence="6">The sequence shown here is derived from an EMBL/GenBank/DDBJ whole genome shotgun (WGS) entry which is preliminary data.</text>
</comment>
<accession>A0A4R3YKY1</accession>
<comment type="subunit">
    <text evidence="1">Homodimer.</text>
</comment>
<evidence type="ECO:0000256" key="4">
    <source>
        <dbReference type="PIRSR" id="PIRSR640198-2"/>
    </source>
</evidence>
<dbReference type="InterPro" id="IPR040198">
    <property type="entry name" value="Fido_containing"/>
</dbReference>
<dbReference type="InterPro" id="IPR003812">
    <property type="entry name" value="Fido"/>
</dbReference>
<sequence length="387" mass="43290">MQKRSLTMAFDPSKPFNDLPALPPMTDIESKPILKACIAARAALAELKSAGDLIPNQAVLINTIPLLEAQASSEIENIVTTSDELFRFAQLESQAADPATKEALRYRGALYDGFHSLADRPLGTNTAVLICSRIKHKDMWIRRVPGVALANAASGDVIYTPPEGEALLMDKLSNWERFIHEAEDIDPVIRMAVAHYQFEAIHPFADGNGRTGRVLNLLILIEQGLLDLPVLYLSRYILRHRAEYYRRLLAVTAEGAWEEWIAFMLAAITETARWTTAKIQAIQQLQAAAVTFVKARANKLYSRELVDMLFVQPYARIQNLTEAGIAKRQTASVYLKQLTEIGMLSETRIGREKVFTHPNFIRLLTSDDHPVLPYGNTTPPVVTRSRN</sequence>
<keyword evidence="1" id="KW-0808">Transferase</keyword>
<comment type="catalytic activity">
    <reaction evidence="1">
        <text>L-tyrosyl-[protein] + ATP = O-(5'-adenylyl)-L-tyrosyl-[protein] + diphosphate</text>
        <dbReference type="Rhea" id="RHEA:54288"/>
        <dbReference type="Rhea" id="RHEA-COMP:10136"/>
        <dbReference type="Rhea" id="RHEA-COMP:13846"/>
        <dbReference type="ChEBI" id="CHEBI:30616"/>
        <dbReference type="ChEBI" id="CHEBI:33019"/>
        <dbReference type="ChEBI" id="CHEBI:46858"/>
        <dbReference type="ChEBI" id="CHEBI:83624"/>
        <dbReference type="EC" id="2.7.7.108"/>
    </reaction>
</comment>
<keyword evidence="7" id="KW-1185">Reference proteome</keyword>
<evidence type="ECO:0000256" key="1">
    <source>
        <dbReference type="PIRNR" id="PIRNR038925"/>
    </source>
</evidence>
<dbReference type="GO" id="GO:0000287">
    <property type="term" value="F:magnesium ion binding"/>
    <property type="evidence" value="ECO:0007669"/>
    <property type="project" value="UniProtKB-UniRule"/>
</dbReference>
<dbReference type="GO" id="GO:0070733">
    <property type="term" value="F:AMPylase activity"/>
    <property type="evidence" value="ECO:0007669"/>
    <property type="project" value="UniProtKB-UniRule"/>
</dbReference>
<dbReference type="NCBIfam" id="NF046030">
    <property type="entry name" value="ProtAdlyltaseSoFic"/>
    <property type="match status" value="1"/>
</dbReference>
<keyword evidence="1 2" id="KW-0547">Nucleotide-binding</keyword>
<dbReference type="Gene3D" id="1.10.3290.10">
    <property type="entry name" value="Fido-like domain"/>
    <property type="match status" value="1"/>
</dbReference>
<dbReference type="Pfam" id="PF02661">
    <property type="entry name" value="Fic"/>
    <property type="match status" value="1"/>
</dbReference>
<keyword evidence="1 2" id="KW-0067">ATP-binding</keyword>
<dbReference type="GO" id="GO:0042803">
    <property type="term" value="F:protein homodimerization activity"/>
    <property type="evidence" value="ECO:0007669"/>
    <property type="project" value="UniProtKB-UniRule"/>
</dbReference>
<dbReference type="GO" id="GO:0005524">
    <property type="term" value="F:ATP binding"/>
    <property type="evidence" value="ECO:0007669"/>
    <property type="project" value="UniProtKB-UniRule"/>
</dbReference>
<dbReference type="InterPro" id="IPR025758">
    <property type="entry name" value="Fic/DOC_N"/>
</dbReference>
<evidence type="ECO:0000313" key="6">
    <source>
        <dbReference type="EMBL" id="TCV92068.1"/>
    </source>
</evidence>
<dbReference type="Pfam" id="PF21248">
    <property type="entry name" value="SoFic-like_C"/>
    <property type="match status" value="1"/>
</dbReference>
<feature type="binding site" evidence="4">
    <location>
        <begin position="206"/>
        <end position="213"/>
    </location>
    <ligand>
        <name>ATP</name>
        <dbReference type="ChEBI" id="CHEBI:30616"/>
    </ligand>
</feature>
<evidence type="ECO:0000313" key="7">
    <source>
        <dbReference type="Proteomes" id="UP000295645"/>
    </source>
</evidence>
<protein>
    <recommendedName>
        <fullName evidence="1">Protein adenylyltransferase</fullName>
        <ecNumber evidence="1">2.7.7.108</ecNumber>
    </recommendedName>
    <alternativeName>
        <fullName evidence="1">AMPylator</fullName>
    </alternativeName>
</protein>
<feature type="binding site" evidence="2">
    <location>
        <position position="76"/>
    </location>
    <ligand>
        <name>ATP</name>
        <dbReference type="ChEBI" id="CHEBI:30616"/>
    </ligand>
</feature>
<dbReference type="PROSITE" id="PS51459">
    <property type="entry name" value="FIDO"/>
    <property type="match status" value="1"/>
</dbReference>
<feature type="binding site" evidence="2">
    <location>
        <position position="202"/>
    </location>
    <ligand>
        <name>ATP</name>
        <dbReference type="ChEBI" id="CHEBI:30616"/>
    </ligand>
</feature>
<evidence type="ECO:0000256" key="2">
    <source>
        <dbReference type="PIRSR" id="PIRSR038925-1"/>
    </source>
</evidence>
<dbReference type="Pfam" id="PF13784">
    <property type="entry name" value="Fic_N"/>
    <property type="match status" value="1"/>
</dbReference>
<dbReference type="PANTHER" id="PTHR13504:SF35">
    <property type="entry name" value="PROTEIN ADENYLYLTRANSFERASE SOFIC"/>
    <property type="match status" value="1"/>
</dbReference>
<comment type="catalytic activity">
    <reaction evidence="1">
        <text>L-threonyl-[protein] + ATP = 3-O-(5'-adenylyl)-L-threonyl-[protein] + diphosphate</text>
        <dbReference type="Rhea" id="RHEA:54292"/>
        <dbReference type="Rhea" id="RHEA-COMP:11060"/>
        <dbReference type="Rhea" id="RHEA-COMP:13847"/>
        <dbReference type="ChEBI" id="CHEBI:30013"/>
        <dbReference type="ChEBI" id="CHEBI:30616"/>
        <dbReference type="ChEBI" id="CHEBI:33019"/>
        <dbReference type="ChEBI" id="CHEBI:138113"/>
        <dbReference type="EC" id="2.7.7.108"/>
    </reaction>
</comment>
<proteinExistence type="predicted"/>
<feature type="active site" evidence="3">
    <location>
        <position position="202"/>
    </location>
</feature>
<name>A0A4R3YKY1_9GAMM</name>
<dbReference type="PIRSF" id="PIRSF038925">
    <property type="entry name" value="AMP-prot_trans"/>
    <property type="match status" value="1"/>
</dbReference>
<dbReference type="EMBL" id="SMCS01000008">
    <property type="protein sequence ID" value="TCV92068.1"/>
    <property type="molecule type" value="Genomic_DNA"/>
</dbReference>
<feature type="binding site" evidence="4">
    <location>
        <begin position="244"/>
        <end position="245"/>
    </location>
    <ligand>
        <name>ATP</name>
        <dbReference type="ChEBI" id="CHEBI:30616"/>
    </ligand>
</feature>
<dbReference type="InterPro" id="IPR048770">
    <property type="entry name" value="SoFic-like_C"/>
</dbReference>
<dbReference type="EC" id="2.7.7.108" evidence="1"/>
<reference evidence="6 7" key="1">
    <citation type="submission" date="2019-03" db="EMBL/GenBank/DDBJ databases">
        <title>Above-ground endophytic microbial communities from plants in different locations in the United States.</title>
        <authorList>
            <person name="Frank C."/>
        </authorList>
    </citation>
    <scope>NUCLEOTIDE SEQUENCE [LARGE SCALE GENOMIC DNA]</scope>
    <source>
        <strain evidence="6 7">LP_13_YM</strain>
    </source>
</reference>
<dbReference type="AlphaFoldDB" id="A0A4R3YKY1"/>
<feature type="binding site" evidence="2">
    <location>
        <begin position="207"/>
        <end position="213"/>
    </location>
    <ligand>
        <name>ATP</name>
        <dbReference type="ChEBI" id="CHEBI:30616"/>
    </ligand>
</feature>
<dbReference type="PANTHER" id="PTHR13504">
    <property type="entry name" value="FIDO DOMAIN-CONTAINING PROTEIN DDB_G0283145"/>
    <property type="match status" value="1"/>
</dbReference>
<evidence type="ECO:0000256" key="3">
    <source>
        <dbReference type="PIRSR" id="PIRSR640198-1"/>
    </source>
</evidence>
<feature type="binding site" evidence="2">
    <location>
        <position position="244"/>
    </location>
    <ligand>
        <name>ATP</name>
        <dbReference type="ChEBI" id="CHEBI:30616"/>
    </ligand>
</feature>